<dbReference type="AlphaFoldDB" id="A0A1Y3GEJ5"/>
<organism evidence="1 2">
    <name type="scientific">Methanonatronarchaeum thermophilum</name>
    <dbReference type="NCBI Taxonomy" id="1927129"/>
    <lineage>
        <taxon>Archaea</taxon>
        <taxon>Methanobacteriati</taxon>
        <taxon>Methanobacteriota</taxon>
        <taxon>Methanonatronarchaeia</taxon>
        <taxon>Methanonatronarchaeales</taxon>
        <taxon>Methanonatronarchaeaceae</taxon>
        <taxon>Methanonatronarchaeum</taxon>
    </lineage>
</organism>
<keyword evidence="2" id="KW-1185">Reference proteome</keyword>
<dbReference type="Proteomes" id="UP000195137">
    <property type="component" value="Unassembled WGS sequence"/>
</dbReference>
<dbReference type="EMBL" id="MRZU01000003">
    <property type="protein sequence ID" value="OUJ18723.1"/>
    <property type="molecule type" value="Genomic_DNA"/>
</dbReference>
<proteinExistence type="predicted"/>
<comment type="caution">
    <text evidence="1">The sequence shown here is derived from an EMBL/GenBank/DDBJ whole genome shotgun (WGS) entry which is preliminary data.</text>
</comment>
<reference evidence="1 2" key="1">
    <citation type="submission" date="2016-12" db="EMBL/GenBank/DDBJ databases">
        <title>Discovery of methanogenic haloarchaea.</title>
        <authorList>
            <person name="Sorokin D.Y."/>
            <person name="Makarova K.S."/>
            <person name="Abbas B."/>
            <person name="Ferrer M."/>
            <person name="Golyshin P.N."/>
        </authorList>
    </citation>
    <scope>NUCLEOTIDE SEQUENCE [LARGE SCALE GENOMIC DNA]</scope>
    <source>
        <strain evidence="1">AMET1</strain>
    </source>
</reference>
<gene>
    <name evidence="1" type="ORF">AMET1_0373</name>
</gene>
<sequence length="41" mass="4885">MKCKKCGKKLETDIKKKEIRCSCGYVEKIEGKDDRCLYKVW</sequence>
<name>A0A1Y3GEJ5_9EURY</name>
<accession>A0A1Y3GEJ5</accession>
<dbReference type="RefSeq" id="WP_269087987.1">
    <property type="nucleotide sequence ID" value="NZ_MRZU01000003.1"/>
</dbReference>
<evidence type="ECO:0000313" key="2">
    <source>
        <dbReference type="Proteomes" id="UP000195137"/>
    </source>
</evidence>
<evidence type="ECO:0000313" key="1">
    <source>
        <dbReference type="EMBL" id="OUJ18723.1"/>
    </source>
</evidence>
<protein>
    <submittedName>
        <fullName evidence="1">Uncharacterized protein</fullName>
    </submittedName>
</protein>